<keyword evidence="9" id="KW-0902">Two-component regulatory system</keyword>
<dbReference type="InterPro" id="IPR005467">
    <property type="entry name" value="His_kinase_dom"/>
</dbReference>
<dbReference type="InterPro" id="IPR036097">
    <property type="entry name" value="HisK_dim/P_sf"/>
</dbReference>
<evidence type="ECO:0000256" key="6">
    <source>
        <dbReference type="ARBA" id="ARBA00022692"/>
    </source>
</evidence>
<dbReference type="Gene3D" id="3.30.565.10">
    <property type="entry name" value="Histidine kinase-like ATPase, C-terminal domain"/>
    <property type="match status" value="1"/>
</dbReference>
<accession>A0ABT4V730</accession>
<dbReference type="Proteomes" id="UP001210380">
    <property type="component" value="Unassembled WGS sequence"/>
</dbReference>
<dbReference type="Pfam" id="PF02518">
    <property type="entry name" value="HATPase_c"/>
    <property type="match status" value="1"/>
</dbReference>
<evidence type="ECO:0000313" key="14">
    <source>
        <dbReference type="EMBL" id="MDA3629774.1"/>
    </source>
</evidence>
<dbReference type="InterPro" id="IPR036890">
    <property type="entry name" value="HATPase_C_sf"/>
</dbReference>
<evidence type="ECO:0000256" key="4">
    <source>
        <dbReference type="ARBA" id="ARBA00022553"/>
    </source>
</evidence>
<dbReference type="CDD" id="cd00075">
    <property type="entry name" value="HATPase"/>
    <property type="match status" value="1"/>
</dbReference>
<comment type="subcellular location">
    <subcellularLocation>
        <location evidence="2">Cell membrane</location>
    </subcellularLocation>
</comment>
<dbReference type="InterPro" id="IPR050428">
    <property type="entry name" value="TCS_sensor_his_kinase"/>
</dbReference>
<evidence type="ECO:0000259" key="13">
    <source>
        <dbReference type="PROSITE" id="PS50109"/>
    </source>
</evidence>
<dbReference type="SUPFAM" id="SSF55874">
    <property type="entry name" value="ATPase domain of HSP90 chaperone/DNA topoisomerase II/histidine kinase"/>
    <property type="match status" value="1"/>
</dbReference>
<keyword evidence="15" id="KW-1185">Reference proteome</keyword>
<evidence type="ECO:0000256" key="3">
    <source>
        <dbReference type="ARBA" id="ARBA00012438"/>
    </source>
</evidence>
<gene>
    <name evidence="14" type="ORF">OU415_30400</name>
</gene>
<evidence type="ECO:0000313" key="15">
    <source>
        <dbReference type="Proteomes" id="UP001210380"/>
    </source>
</evidence>
<dbReference type="CDD" id="cd00082">
    <property type="entry name" value="HisKA"/>
    <property type="match status" value="1"/>
</dbReference>
<protein>
    <recommendedName>
        <fullName evidence="3">histidine kinase</fullName>
        <ecNumber evidence="3">2.7.13.3</ecNumber>
    </recommendedName>
</protein>
<dbReference type="PROSITE" id="PS50109">
    <property type="entry name" value="HIS_KIN"/>
    <property type="match status" value="1"/>
</dbReference>
<organism evidence="14 15">
    <name type="scientific">Saccharopolyspora oryzae</name>
    <dbReference type="NCBI Taxonomy" id="2997343"/>
    <lineage>
        <taxon>Bacteria</taxon>
        <taxon>Bacillati</taxon>
        <taxon>Actinomycetota</taxon>
        <taxon>Actinomycetes</taxon>
        <taxon>Pseudonocardiales</taxon>
        <taxon>Pseudonocardiaceae</taxon>
        <taxon>Saccharopolyspora</taxon>
    </lineage>
</organism>
<evidence type="ECO:0000256" key="10">
    <source>
        <dbReference type="ARBA" id="ARBA00023136"/>
    </source>
</evidence>
<dbReference type="GO" id="GO:0016301">
    <property type="term" value="F:kinase activity"/>
    <property type="evidence" value="ECO:0007669"/>
    <property type="project" value="UniProtKB-KW"/>
</dbReference>
<dbReference type="InterPro" id="IPR004358">
    <property type="entry name" value="Sig_transdc_His_kin-like_C"/>
</dbReference>
<dbReference type="PANTHER" id="PTHR45436">
    <property type="entry name" value="SENSOR HISTIDINE KINASE YKOH"/>
    <property type="match status" value="1"/>
</dbReference>
<evidence type="ECO:0000256" key="11">
    <source>
        <dbReference type="SAM" id="MobiDB-lite"/>
    </source>
</evidence>
<dbReference type="RefSeq" id="WP_270952834.1">
    <property type="nucleotide sequence ID" value="NZ_JAQGLA010000076.1"/>
</dbReference>
<evidence type="ECO:0000256" key="9">
    <source>
        <dbReference type="ARBA" id="ARBA00023012"/>
    </source>
</evidence>
<keyword evidence="10 12" id="KW-0472">Membrane</keyword>
<feature type="transmembrane region" description="Helical" evidence="12">
    <location>
        <begin position="148"/>
        <end position="170"/>
    </location>
</feature>
<dbReference type="Gene3D" id="1.10.287.130">
    <property type="match status" value="1"/>
</dbReference>
<evidence type="ECO:0000256" key="5">
    <source>
        <dbReference type="ARBA" id="ARBA00022679"/>
    </source>
</evidence>
<keyword evidence="5" id="KW-0808">Transferase</keyword>
<feature type="region of interest" description="Disordered" evidence="11">
    <location>
        <begin position="82"/>
        <end position="104"/>
    </location>
</feature>
<comment type="caution">
    <text evidence="14">The sequence shown here is derived from an EMBL/GenBank/DDBJ whole genome shotgun (WGS) entry which is preliminary data.</text>
</comment>
<proteinExistence type="predicted"/>
<dbReference type="InterPro" id="IPR003594">
    <property type="entry name" value="HATPase_dom"/>
</dbReference>
<dbReference type="EMBL" id="JAQGLA010000076">
    <property type="protein sequence ID" value="MDA3629774.1"/>
    <property type="molecule type" value="Genomic_DNA"/>
</dbReference>
<dbReference type="PRINTS" id="PR00344">
    <property type="entry name" value="BCTRLSENSOR"/>
</dbReference>
<evidence type="ECO:0000256" key="7">
    <source>
        <dbReference type="ARBA" id="ARBA00022777"/>
    </source>
</evidence>
<dbReference type="SMART" id="SM00387">
    <property type="entry name" value="HATPase_c"/>
    <property type="match status" value="1"/>
</dbReference>
<feature type="domain" description="Histidine kinase" evidence="13">
    <location>
        <begin position="191"/>
        <end position="404"/>
    </location>
</feature>
<dbReference type="Pfam" id="PF00512">
    <property type="entry name" value="HisKA"/>
    <property type="match status" value="1"/>
</dbReference>
<dbReference type="PANTHER" id="PTHR45436:SF5">
    <property type="entry name" value="SENSOR HISTIDINE KINASE TRCS"/>
    <property type="match status" value="1"/>
</dbReference>
<reference evidence="14 15" key="1">
    <citation type="submission" date="2022-11" db="EMBL/GenBank/DDBJ databases">
        <title>Draft genome sequence of Saccharopolyspora sp. WRP15-2 isolated from rhizosphere soils of wild rice in Thailand.</title>
        <authorList>
            <person name="Duangmal K."/>
            <person name="Kammanee S."/>
            <person name="Muangham S."/>
        </authorList>
    </citation>
    <scope>NUCLEOTIDE SEQUENCE [LARGE SCALE GENOMIC DNA]</scope>
    <source>
        <strain evidence="14 15">WRP15-2</strain>
    </source>
</reference>
<comment type="catalytic activity">
    <reaction evidence="1">
        <text>ATP + protein L-histidine = ADP + protein N-phospho-L-histidine.</text>
        <dbReference type="EC" id="2.7.13.3"/>
    </reaction>
</comment>
<keyword evidence="6 12" id="KW-0812">Transmembrane</keyword>
<evidence type="ECO:0000256" key="8">
    <source>
        <dbReference type="ARBA" id="ARBA00022989"/>
    </source>
</evidence>
<dbReference type="SMART" id="SM00388">
    <property type="entry name" value="HisKA"/>
    <property type="match status" value="1"/>
</dbReference>
<feature type="transmembrane region" description="Helical" evidence="12">
    <location>
        <begin position="21"/>
        <end position="45"/>
    </location>
</feature>
<dbReference type="InterPro" id="IPR003661">
    <property type="entry name" value="HisK_dim/P_dom"/>
</dbReference>
<dbReference type="EC" id="2.7.13.3" evidence="3"/>
<evidence type="ECO:0000256" key="12">
    <source>
        <dbReference type="SAM" id="Phobius"/>
    </source>
</evidence>
<dbReference type="SUPFAM" id="SSF47384">
    <property type="entry name" value="Homodimeric domain of signal transducing histidine kinase"/>
    <property type="match status" value="1"/>
</dbReference>
<sequence>MTARRERSPEAALIRKAQLRLGIQMAGAVAAAALVLAAVTLLVVVHDQHRSRDELVGAAIARSDDVGDPPTGVWLVIRSGARDQASPGLPPGFPDEESLRRTAQDGAARSADVVVGGREYYVRTEPRGTDVVQAVLSMRDSHAERVRIVQALGIAGAAGLVLAGLAGAWLGRRAVTPLAEALALQRRFVADASHELRTPLTLLSTRAQLIRRKLDRSAEPDRIRPEVDGLVGDADRLATILEDLLLTADPRGEMPVQPVALTELAERAVEAAGPSAEQRGISVRLDATGPVEVVGFDAGLLRALNALLDNAIRHARSEVRVVLRTEGRSEVIEVVDDGPGIDPAVLPALFERFSSAADSTGDGPRRYGLGLALVSEIAARHGGTVAARTSDSGGTAVRLVIPAR</sequence>
<keyword evidence="7 14" id="KW-0418">Kinase</keyword>
<keyword evidence="4" id="KW-0597">Phosphoprotein</keyword>
<evidence type="ECO:0000256" key="1">
    <source>
        <dbReference type="ARBA" id="ARBA00000085"/>
    </source>
</evidence>
<name>A0ABT4V730_9PSEU</name>
<keyword evidence="8 12" id="KW-1133">Transmembrane helix</keyword>
<evidence type="ECO:0000256" key="2">
    <source>
        <dbReference type="ARBA" id="ARBA00004236"/>
    </source>
</evidence>